<protein>
    <submittedName>
        <fullName evidence="4">Group II intron reverse transcriptase/maturase</fullName>
        <ecNumber evidence="4">2.7.7.49</ecNumber>
    </submittedName>
</protein>
<comment type="similarity">
    <text evidence="1">Belongs to the bacterial reverse transcriptase family.</text>
</comment>
<keyword evidence="4" id="KW-0695">RNA-directed DNA polymerase</keyword>
<evidence type="ECO:0000313" key="4">
    <source>
        <dbReference type="EMBL" id="NHZ90874.1"/>
    </source>
</evidence>
<dbReference type="SUPFAM" id="SSF56672">
    <property type="entry name" value="DNA/RNA polymerases"/>
    <property type="match status" value="1"/>
</dbReference>
<gene>
    <name evidence="4" type="primary">ltrA</name>
    <name evidence="4" type="ORF">F2P45_17855</name>
</gene>
<dbReference type="EMBL" id="WHJH01000021">
    <property type="protein sequence ID" value="NHZ90874.1"/>
    <property type="molecule type" value="Genomic_DNA"/>
</dbReference>
<evidence type="ECO:0000313" key="5">
    <source>
        <dbReference type="Proteomes" id="UP000609726"/>
    </source>
</evidence>
<name>A0ABX0NVV4_9BURK</name>
<dbReference type="NCBIfam" id="TIGR04416">
    <property type="entry name" value="group_II_RT_mat"/>
    <property type="match status" value="1"/>
</dbReference>
<comment type="caution">
    <text evidence="4">The sequence shown here is derived from an EMBL/GenBank/DDBJ whole genome shotgun (WGS) entry which is preliminary data.</text>
</comment>
<evidence type="ECO:0000256" key="1">
    <source>
        <dbReference type="ARBA" id="ARBA00034120"/>
    </source>
</evidence>
<keyword evidence="4" id="KW-0808">Transferase</keyword>
<dbReference type="InterPro" id="IPR013597">
    <property type="entry name" value="Mat_intron_G2"/>
</dbReference>
<proteinExistence type="inferred from homology"/>
<reference evidence="4 5" key="1">
    <citation type="submission" date="2019-10" db="EMBL/GenBank/DDBJ databases">
        <title>Taxonomy of Antarctic Massilia spp.: description of Massilia rubra sp. nov., Massilia aquatica sp. nov., Massilia mucilaginosa sp. nov., Massilia frigida sp. nov. isolated from streams, lakes and regoliths.</title>
        <authorList>
            <person name="Holochova P."/>
            <person name="Sedlacek I."/>
            <person name="Kralova S."/>
            <person name="Maslanova I."/>
            <person name="Busse H.-J."/>
            <person name="Stankova E."/>
            <person name="Vrbovska V."/>
            <person name="Kovarovic V."/>
            <person name="Bartak M."/>
            <person name="Svec P."/>
            <person name="Pantucek R."/>
        </authorList>
    </citation>
    <scope>NUCLEOTIDE SEQUENCE [LARGE SCALE GENOMIC DNA]</scope>
    <source>
        <strain evidence="4 5">CCM 8733</strain>
    </source>
</reference>
<dbReference type="CDD" id="cd01651">
    <property type="entry name" value="RT_G2_intron"/>
    <property type="match status" value="1"/>
</dbReference>
<dbReference type="InterPro" id="IPR030931">
    <property type="entry name" value="Group_II_RT_mat"/>
</dbReference>
<feature type="region of interest" description="Disordered" evidence="2">
    <location>
        <begin position="1"/>
        <end position="44"/>
    </location>
</feature>
<evidence type="ECO:0000259" key="3">
    <source>
        <dbReference type="PROSITE" id="PS50878"/>
    </source>
</evidence>
<dbReference type="PROSITE" id="PS50878">
    <property type="entry name" value="RT_POL"/>
    <property type="match status" value="1"/>
</dbReference>
<dbReference type="PANTHER" id="PTHR34047:SF8">
    <property type="entry name" value="PROTEIN YKFC"/>
    <property type="match status" value="1"/>
</dbReference>
<feature type="domain" description="Reverse transcriptase" evidence="3">
    <location>
        <begin position="92"/>
        <end position="316"/>
    </location>
</feature>
<dbReference type="GO" id="GO:0003964">
    <property type="term" value="F:RNA-directed DNA polymerase activity"/>
    <property type="evidence" value="ECO:0007669"/>
    <property type="project" value="UniProtKB-KW"/>
</dbReference>
<organism evidence="4 5">
    <name type="scientific">Massilia mucilaginosa</name>
    <dbReference type="NCBI Taxonomy" id="2609282"/>
    <lineage>
        <taxon>Bacteria</taxon>
        <taxon>Pseudomonadati</taxon>
        <taxon>Pseudomonadota</taxon>
        <taxon>Betaproteobacteria</taxon>
        <taxon>Burkholderiales</taxon>
        <taxon>Oxalobacteraceae</taxon>
        <taxon>Telluria group</taxon>
        <taxon>Massilia</taxon>
    </lineage>
</organism>
<dbReference type="InterPro" id="IPR043502">
    <property type="entry name" value="DNA/RNA_pol_sf"/>
</dbReference>
<keyword evidence="5" id="KW-1185">Reference proteome</keyword>
<dbReference type="Pfam" id="PF08388">
    <property type="entry name" value="GIIM"/>
    <property type="match status" value="1"/>
</dbReference>
<dbReference type="InterPro" id="IPR051083">
    <property type="entry name" value="GrpII_Intron_Splice-Mob/Def"/>
</dbReference>
<dbReference type="PANTHER" id="PTHR34047">
    <property type="entry name" value="NUCLEAR INTRON MATURASE 1, MITOCHONDRIAL-RELATED"/>
    <property type="match status" value="1"/>
</dbReference>
<dbReference type="InterPro" id="IPR000477">
    <property type="entry name" value="RT_dom"/>
</dbReference>
<keyword evidence="4" id="KW-0548">Nucleotidyltransferase</keyword>
<dbReference type="Proteomes" id="UP000609726">
    <property type="component" value="Unassembled WGS sequence"/>
</dbReference>
<dbReference type="EC" id="2.7.7.49" evidence="4"/>
<sequence>MSMSRVRHQMPASAGRVAVRRGEASSEAASDETRFPRQGARGAGQGLLRQALARENMQRAWKRVKANKGAAGVDGLDIARTGQHLKHAWPTIRHQLMEGTYRPLPVRRVGIPKPDGSERELGIPTVTDRLIQQALLQVLQPLIDPTLSEHSHGFRPGRRARDAVLAAQQYVQAGYRVVVDLSKFFDRVNHDILIERLRKRVNDIGIIRLVRAYLNAGIMDGGVVVVERSEGTPQGGPLSPLLANVLLDEVDRELERRGHRFARYADDCNVYVRSQKAGERVMALLKRRYDVLHLKINESKSAVASAFGRKFLGYAMWMARGNEVKRAVSKMALATFRQRIRQLTRRSGGRSISEVIDKLRSYVLGWKAYYGLAQTPGVLLRLDEWMRHRMRAIHLKQWRHGTTIYRELMSLGTKPKVALLVAKNSRRWWRNSAMALNNVLTIAYFDRLGMPRLT</sequence>
<dbReference type="Pfam" id="PF00078">
    <property type="entry name" value="RVT_1"/>
    <property type="match status" value="1"/>
</dbReference>
<evidence type="ECO:0000256" key="2">
    <source>
        <dbReference type="SAM" id="MobiDB-lite"/>
    </source>
</evidence>
<accession>A0ABX0NVV4</accession>